<dbReference type="eggNOG" id="KOG0297">
    <property type="taxonomic scope" value="Eukaryota"/>
</dbReference>
<dbReference type="Gene3D" id="3.30.40.10">
    <property type="entry name" value="Zinc/RING finger domain, C3HC4 (zinc finger)"/>
    <property type="match status" value="2"/>
</dbReference>
<feature type="domain" description="TRAF-type" evidence="6">
    <location>
        <begin position="102"/>
        <end position="146"/>
    </location>
</feature>
<name>F7BRM3_CALJA</name>
<dbReference type="GO" id="GO:0008270">
    <property type="term" value="F:zinc ion binding"/>
    <property type="evidence" value="ECO:0007669"/>
    <property type="project" value="UniProtKB-KW"/>
</dbReference>
<dbReference type="InterPro" id="IPR013010">
    <property type="entry name" value="Znf_SIAH"/>
</dbReference>
<organism evidence="8 9">
    <name type="scientific">Callithrix jacchus</name>
    <name type="common">White-tufted-ear marmoset</name>
    <name type="synonym">Simia Jacchus</name>
    <dbReference type="NCBI Taxonomy" id="9483"/>
    <lineage>
        <taxon>Eukaryota</taxon>
        <taxon>Metazoa</taxon>
        <taxon>Chordata</taxon>
        <taxon>Craniata</taxon>
        <taxon>Vertebrata</taxon>
        <taxon>Euteleostomi</taxon>
        <taxon>Mammalia</taxon>
        <taxon>Eutheria</taxon>
        <taxon>Euarchontoglires</taxon>
        <taxon>Primates</taxon>
        <taxon>Haplorrhini</taxon>
        <taxon>Platyrrhini</taxon>
        <taxon>Cebidae</taxon>
        <taxon>Callitrichinae</taxon>
        <taxon>Callithrix</taxon>
        <taxon>Callithrix</taxon>
    </lineage>
</organism>
<evidence type="ECO:0000256" key="4">
    <source>
        <dbReference type="PROSITE-ProRule" id="PRU00207"/>
    </source>
</evidence>
<dbReference type="InterPro" id="IPR001293">
    <property type="entry name" value="Znf_TRAF"/>
</dbReference>
<dbReference type="SUPFAM" id="SSF49599">
    <property type="entry name" value="TRAF domain-like"/>
    <property type="match status" value="1"/>
</dbReference>
<keyword evidence="3 4" id="KW-0862">Zinc</keyword>
<evidence type="ECO:0000259" key="5">
    <source>
        <dbReference type="PROSITE" id="PS50089"/>
    </source>
</evidence>
<keyword evidence="9" id="KW-1185">Reference proteome</keyword>
<dbReference type="PANTHER" id="PTHR10131">
    <property type="entry name" value="TNF RECEPTOR ASSOCIATED FACTOR"/>
    <property type="match status" value="1"/>
</dbReference>
<evidence type="ECO:0000256" key="3">
    <source>
        <dbReference type="ARBA" id="ARBA00022833"/>
    </source>
</evidence>
<gene>
    <name evidence="8" type="primary">RNF151</name>
</gene>
<dbReference type="Pfam" id="PF13923">
    <property type="entry name" value="zf-C3HC4_2"/>
    <property type="match status" value="1"/>
</dbReference>
<feature type="domain" description="RING-type" evidence="5">
    <location>
        <begin position="20"/>
        <end position="58"/>
    </location>
</feature>
<evidence type="ECO:0000313" key="9">
    <source>
        <dbReference type="Proteomes" id="UP000008225"/>
    </source>
</evidence>
<feature type="domain" description="SIAH-type" evidence="7">
    <location>
        <begin position="78"/>
        <end position="136"/>
    </location>
</feature>
<evidence type="ECO:0000313" key="8">
    <source>
        <dbReference type="Ensembl" id="ENSCJAP00000028119.3"/>
    </source>
</evidence>
<keyword evidence="1 4" id="KW-0479">Metal-binding</keyword>
<dbReference type="Ensembl" id="ENSCJAT00000029715.4">
    <property type="protein sequence ID" value="ENSCJAP00000028119.3"/>
    <property type="gene ID" value="ENSCJAG00000015265.4"/>
</dbReference>
<dbReference type="GO" id="GO:0043122">
    <property type="term" value="P:regulation of canonical NF-kappaB signal transduction"/>
    <property type="evidence" value="ECO:0007669"/>
    <property type="project" value="TreeGrafter"/>
</dbReference>
<evidence type="ECO:0000259" key="6">
    <source>
        <dbReference type="PROSITE" id="PS50145"/>
    </source>
</evidence>
<reference evidence="8" key="2">
    <citation type="submission" date="2025-08" db="UniProtKB">
        <authorList>
            <consortium name="Ensembl"/>
        </authorList>
    </citation>
    <scope>IDENTIFICATION</scope>
</reference>
<evidence type="ECO:0000256" key="1">
    <source>
        <dbReference type="ARBA" id="ARBA00022723"/>
    </source>
</evidence>
<dbReference type="GeneTree" id="ENSGT00530000063647"/>
<dbReference type="InterPro" id="IPR013083">
    <property type="entry name" value="Znf_RING/FYVE/PHD"/>
</dbReference>
<dbReference type="PROSITE" id="PS00518">
    <property type="entry name" value="ZF_RING_1"/>
    <property type="match status" value="1"/>
</dbReference>
<accession>F7BRM3</accession>
<dbReference type="PROSITE" id="PS51081">
    <property type="entry name" value="ZF_SIAH"/>
    <property type="match status" value="1"/>
</dbReference>
<dbReference type="PROSITE" id="PS50089">
    <property type="entry name" value="ZF_RING_2"/>
    <property type="match status" value="1"/>
</dbReference>
<dbReference type="AlphaFoldDB" id="F7BRM3"/>
<dbReference type="InterPro" id="IPR017907">
    <property type="entry name" value="Znf_RING_CS"/>
</dbReference>
<dbReference type="PROSITE" id="PS50145">
    <property type="entry name" value="ZF_TRAF"/>
    <property type="match status" value="1"/>
</dbReference>
<evidence type="ECO:0000256" key="2">
    <source>
        <dbReference type="ARBA" id="ARBA00022771"/>
    </source>
</evidence>
<dbReference type="InParanoid" id="F7BRM3"/>
<dbReference type="Pfam" id="PF02176">
    <property type="entry name" value="zf-TRAF"/>
    <property type="match status" value="1"/>
</dbReference>
<reference evidence="8" key="1">
    <citation type="submission" date="2009-03" db="EMBL/GenBank/DDBJ databases">
        <authorList>
            <person name="Warren W."/>
            <person name="Ye L."/>
            <person name="Minx P."/>
            <person name="Worley K."/>
            <person name="Gibbs R."/>
            <person name="Wilson R.K."/>
        </authorList>
    </citation>
    <scope>NUCLEOTIDE SEQUENCE [LARGE SCALE GENOMIC DNA]</scope>
</reference>
<evidence type="ECO:0000259" key="7">
    <source>
        <dbReference type="PROSITE" id="PS51081"/>
    </source>
</evidence>
<keyword evidence="2 4" id="KW-0863">Zinc-finger</keyword>
<feature type="zinc finger region" description="TRAF-type" evidence="4">
    <location>
        <begin position="102"/>
        <end position="146"/>
    </location>
</feature>
<dbReference type="Bgee" id="ENSCJAG00000015265">
    <property type="expression patterns" value="Expressed in liver and 5 other cell types or tissues"/>
</dbReference>
<dbReference type="SUPFAM" id="SSF57850">
    <property type="entry name" value="RING/U-box"/>
    <property type="match status" value="1"/>
</dbReference>
<dbReference type="GO" id="GO:0005634">
    <property type="term" value="C:nucleus"/>
    <property type="evidence" value="ECO:0007669"/>
    <property type="project" value="Ensembl"/>
</dbReference>
<sequence>MSGGYDLNLFASPPGCNFLCSVCRGVLKRPARLPCSHIFCKKCILQWLTRQKTCPCCRKQVKKRKIVYENKLRKTISRLEVKCKNADAGCMVTCPLAHRKGHQDSCPFEPMACPNEGCTSRVPRGTLAEHQKLCQQRNQQRCPLGCGATLDPTKRAHHNCYRELHDAWSARQERSQTMLLCLLRRVRQLHRATRIVRRELAELGNFLEGTPQEEAEAAAPEGSVWAEVGVLRARVSCK</sequence>
<dbReference type="GO" id="GO:0019899">
    <property type="term" value="F:enzyme binding"/>
    <property type="evidence" value="ECO:0007669"/>
    <property type="project" value="UniProtKB-ARBA"/>
</dbReference>
<dbReference type="SMART" id="SM00184">
    <property type="entry name" value="RING"/>
    <property type="match status" value="1"/>
</dbReference>
<dbReference type="InterPro" id="IPR001841">
    <property type="entry name" value="Znf_RING"/>
</dbReference>
<dbReference type="OMA" id="CMVTCPL"/>
<dbReference type="FunCoup" id="F7BRM3">
    <property type="interactions" value="6"/>
</dbReference>
<dbReference type="PANTHER" id="PTHR10131:SF157">
    <property type="entry name" value="RECEPTOR-ASSOCIATED FACTOR, PUTATIVE-RELATED"/>
    <property type="match status" value="1"/>
</dbReference>
<dbReference type="Proteomes" id="UP000008225">
    <property type="component" value="Chromosome 12"/>
</dbReference>
<dbReference type="HOGENOM" id="CLU_076732_3_0_1"/>
<dbReference type="STRING" id="9483.ENSCJAP00000028119"/>
<reference evidence="8" key="3">
    <citation type="submission" date="2025-09" db="UniProtKB">
        <authorList>
            <consortium name="Ensembl"/>
        </authorList>
    </citation>
    <scope>IDENTIFICATION</scope>
</reference>
<proteinExistence type="predicted"/>
<protein>
    <submittedName>
        <fullName evidence="8">Ring finger protein 151</fullName>
    </submittedName>
</protein>